<dbReference type="GO" id="GO:0000287">
    <property type="term" value="F:magnesium ion binding"/>
    <property type="evidence" value="ECO:0007669"/>
    <property type="project" value="InterPro"/>
</dbReference>
<dbReference type="InterPro" id="IPR012000">
    <property type="entry name" value="Thiamin_PyroP_enz_cen_dom"/>
</dbReference>
<dbReference type="Pfam" id="PF02776">
    <property type="entry name" value="TPP_enzyme_N"/>
    <property type="match status" value="1"/>
</dbReference>
<dbReference type="FunFam" id="3.40.50.1220:FF:000006">
    <property type="entry name" value="2-hydroxyacyl-CoA lyase 1"/>
    <property type="match status" value="1"/>
</dbReference>
<dbReference type="Pfam" id="PF00205">
    <property type="entry name" value="TPP_enzyme_M"/>
    <property type="match status" value="1"/>
</dbReference>
<comment type="catalytic activity">
    <reaction evidence="10">
        <text>a 2-hydroxy-3-methyl fatty acyl-CoA = a 2-methyl-branched fatty aldehyde + formyl-CoA</text>
        <dbReference type="Rhea" id="RHEA:25375"/>
        <dbReference type="ChEBI" id="CHEBI:49188"/>
        <dbReference type="ChEBI" id="CHEBI:57376"/>
        <dbReference type="ChEBI" id="CHEBI:58783"/>
        <dbReference type="EC" id="4.1.2.63"/>
    </reaction>
    <physiologicalReaction direction="left-to-right" evidence="10">
        <dbReference type="Rhea" id="RHEA:25376"/>
    </physiologicalReaction>
</comment>
<evidence type="ECO:0000256" key="4">
    <source>
        <dbReference type="ARBA" id="ARBA00007812"/>
    </source>
</evidence>
<dbReference type="GO" id="GO:0001561">
    <property type="term" value="P:fatty acid alpha-oxidation"/>
    <property type="evidence" value="ECO:0007669"/>
    <property type="project" value="TreeGrafter"/>
</dbReference>
<dbReference type="Gene3D" id="3.40.50.970">
    <property type="match status" value="2"/>
</dbReference>
<evidence type="ECO:0000256" key="5">
    <source>
        <dbReference type="ARBA" id="ARBA00022723"/>
    </source>
</evidence>
<dbReference type="Proteomes" id="UP000799779">
    <property type="component" value="Unassembled WGS sequence"/>
</dbReference>
<keyword evidence="7 15" id="KW-0786">Thiamine pyrophosphate</keyword>
<comment type="catalytic activity">
    <reaction evidence="11">
        <text>an (R)-2-hydroxy-long-chain-fatty acyl-CoA = a long-chain fatty aldehyde + formyl-CoA</text>
        <dbReference type="Rhea" id="RHEA:67444"/>
        <dbReference type="ChEBI" id="CHEBI:17176"/>
        <dbReference type="ChEBI" id="CHEBI:57376"/>
        <dbReference type="ChEBI" id="CHEBI:170012"/>
        <dbReference type="EC" id="4.1.2.63"/>
    </reaction>
    <physiologicalReaction direction="left-to-right" evidence="11">
        <dbReference type="Rhea" id="RHEA:67445"/>
    </physiologicalReaction>
</comment>
<dbReference type="OrthoDB" id="10006023at2759"/>
<dbReference type="GO" id="GO:0030976">
    <property type="term" value="F:thiamine pyrophosphate binding"/>
    <property type="evidence" value="ECO:0007669"/>
    <property type="project" value="InterPro"/>
</dbReference>
<dbReference type="InterPro" id="IPR012001">
    <property type="entry name" value="Thiamin_PyroP_enz_TPP-bd_dom"/>
</dbReference>
<dbReference type="PANTHER" id="PTHR43710:SF2">
    <property type="entry name" value="2-HYDROXYACYL-COA LYASE 1"/>
    <property type="match status" value="1"/>
</dbReference>
<evidence type="ECO:0000256" key="13">
    <source>
        <dbReference type="ARBA" id="ARBA00059692"/>
    </source>
</evidence>
<accession>A0A6A5W7I3</accession>
<evidence type="ECO:0000256" key="14">
    <source>
        <dbReference type="ARBA" id="ARBA00070390"/>
    </source>
</evidence>
<evidence type="ECO:0000256" key="9">
    <source>
        <dbReference type="ARBA" id="ARBA00023239"/>
    </source>
</evidence>
<evidence type="ECO:0000259" key="18">
    <source>
        <dbReference type="Pfam" id="PF02776"/>
    </source>
</evidence>
<dbReference type="InterPro" id="IPR045025">
    <property type="entry name" value="HACL1-like"/>
</dbReference>
<evidence type="ECO:0000256" key="15">
    <source>
        <dbReference type="RuleBase" id="RU362132"/>
    </source>
</evidence>
<dbReference type="FunFam" id="3.40.50.970:FF:000071">
    <property type="entry name" value="2-hydroxyphytanoyl-CoA lyase, putative"/>
    <property type="match status" value="1"/>
</dbReference>
<comment type="similarity">
    <text evidence="4 15">Belongs to the TPP enzyme family.</text>
</comment>
<dbReference type="InterPro" id="IPR011766">
    <property type="entry name" value="TPP_enzyme_TPP-bd"/>
</dbReference>
<dbReference type="GO" id="GO:0005782">
    <property type="term" value="C:peroxisomal matrix"/>
    <property type="evidence" value="ECO:0007669"/>
    <property type="project" value="UniProtKB-SubCell"/>
</dbReference>
<feature type="domain" description="Thiamine pyrophosphate enzyme N-terminal TPP-binding" evidence="18">
    <location>
        <begin position="7"/>
        <end position="121"/>
    </location>
</feature>
<keyword evidence="9 19" id="KW-0456">Lyase</keyword>
<dbReference type="EC" id="4.1.2.63" evidence="12"/>
<dbReference type="FunFam" id="3.40.50.970:FF:000054">
    <property type="entry name" value="Putative 2-hydroxyphytanoyl-CoA lyase"/>
    <property type="match status" value="1"/>
</dbReference>
<evidence type="ECO:0000256" key="10">
    <source>
        <dbReference type="ARBA" id="ARBA00044451"/>
    </source>
</evidence>
<comment type="subcellular location">
    <subcellularLocation>
        <location evidence="3">Peroxisome matrix</location>
    </subcellularLocation>
</comment>
<evidence type="ECO:0000256" key="7">
    <source>
        <dbReference type="ARBA" id="ARBA00023052"/>
    </source>
</evidence>
<evidence type="ECO:0000256" key="3">
    <source>
        <dbReference type="ARBA" id="ARBA00004253"/>
    </source>
</evidence>
<dbReference type="GO" id="GO:0106359">
    <property type="term" value="F:2-hydroxyacyl-CoA lyase activity"/>
    <property type="evidence" value="ECO:0007669"/>
    <property type="project" value="UniProtKB-EC"/>
</dbReference>
<evidence type="ECO:0000256" key="1">
    <source>
        <dbReference type="ARBA" id="ARBA00001946"/>
    </source>
</evidence>
<protein>
    <recommendedName>
        <fullName evidence="14">2-hydroxyacyl-CoA lyase</fullName>
        <ecNumber evidence="12">4.1.2.63</ecNumber>
    </recommendedName>
</protein>
<dbReference type="Pfam" id="PF02775">
    <property type="entry name" value="TPP_enzyme_C"/>
    <property type="match status" value="1"/>
</dbReference>
<dbReference type="PANTHER" id="PTHR43710">
    <property type="entry name" value="2-HYDROXYACYL-COA LYASE"/>
    <property type="match status" value="1"/>
</dbReference>
<keyword evidence="20" id="KW-1185">Reference proteome</keyword>
<dbReference type="Gene3D" id="3.40.50.1220">
    <property type="entry name" value="TPP-binding domain"/>
    <property type="match status" value="1"/>
</dbReference>
<gene>
    <name evidence="19" type="ORF">P154DRAFT_607867</name>
</gene>
<keyword evidence="6" id="KW-0460">Magnesium</keyword>
<evidence type="ECO:0000259" key="16">
    <source>
        <dbReference type="Pfam" id="PF00205"/>
    </source>
</evidence>
<dbReference type="SUPFAM" id="SSF52518">
    <property type="entry name" value="Thiamin diphosphate-binding fold (THDP-binding)"/>
    <property type="match status" value="2"/>
</dbReference>
<evidence type="ECO:0000256" key="2">
    <source>
        <dbReference type="ARBA" id="ARBA00001964"/>
    </source>
</evidence>
<dbReference type="EMBL" id="ML977622">
    <property type="protein sequence ID" value="KAF1996719.1"/>
    <property type="molecule type" value="Genomic_DNA"/>
</dbReference>
<evidence type="ECO:0000256" key="6">
    <source>
        <dbReference type="ARBA" id="ARBA00022842"/>
    </source>
</evidence>
<evidence type="ECO:0000256" key="11">
    <source>
        <dbReference type="ARBA" id="ARBA00044454"/>
    </source>
</evidence>
<comment type="cofactor">
    <cofactor evidence="1">
        <name>Mg(2+)</name>
        <dbReference type="ChEBI" id="CHEBI:18420"/>
    </cofactor>
</comment>
<sequence>MDNPSTTGAHIIAKTLKELGVTSVFGIVGVPVSDIAEQAINLGIRFIGFRNEQAASYAATAYGYLTGKPGVCLVVGGPGVLHAIAGVGNASANNFPLLLLGGSVETHQITKGAFQELDSISLLAPHTKLAVRPPNALSLPSIIANAYRSSFYGRPGTGFVDLPADIITDPVTSPQEVEKTPRVHSPPKGGADETRLLKVVDLIKNAKAPLVLIGKGAAYARAELVIRHFINKTKLPFLPSPMGKGVVPDSHPQNVSSARSAALKSADVVLILGARLNWIFHYGEAPKWNPAAQFIQVDISAEELGRNAGNADLALLGDINIVVPQLSHQLGAWSYDPSISPYTATLSTAKAKNETTAAKAATDPSLPLTYNHAFHTIKSTLHNLSPPDEGAIVYIAEGANTMDISRSIFPLEHPRLRLDAGTYATMGIGLPYAIAAHEAYNAPNTRATPDRAPRKKIVAIEGDSAFGFSGMEIETMSRYGMDVLIFVFNNGGVYFGGEGTGEEWERRYGRTLRGEGERGLRSWSLGWETRYERMAGMGGGKGYFVRTGEELVEATMKGYKDNVPVVVNVVVGSGKVEKPSFGWQVAPKKTINHPKL</sequence>
<comment type="function">
    <text evidence="13">Catalyzes a carbon-carbon cleavage reaction; cleaves a 2-hydroxy-3-methylacyl-CoA into formyl-CoA and a 2-methyl-branched fatty aldehyde.</text>
</comment>
<evidence type="ECO:0000313" key="19">
    <source>
        <dbReference type="EMBL" id="KAF1996719.1"/>
    </source>
</evidence>
<keyword evidence="5" id="KW-0479">Metal-binding</keyword>
<feature type="domain" description="Thiamine pyrophosphate enzyme TPP-binding" evidence="17">
    <location>
        <begin position="398"/>
        <end position="569"/>
    </location>
</feature>
<evidence type="ECO:0000259" key="17">
    <source>
        <dbReference type="Pfam" id="PF02775"/>
    </source>
</evidence>
<organism evidence="19 20">
    <name type="scientific">Amniculicola lignicola CBS 123094</name>
    <dbReference type="NCBI Taxonomy" id="1392246"/>
    <lineage>
        <taxon>Eukaryota</taxon>
        <taxon>Fungi</taxon>
        <taxon>Dikarya</taxon>
        <taxon>Ascomycota</taxon>
        <taxon>Pezizomycotina</taxon>
        <taxon>Dothideomycetes</taxon>
        <taxon>Pleosporomycetidae</taxon>
        <taxon>Pleosporales</taxon>
        <taxon>Amniculicolaceae</taxon>
        <taxon>Amniculicola</taxon>
    </lineage>
</organism>
<dbReference type="InterPro" id="IPR029035">
    <property type="entry name" value="DHS-like_NAD/FAD-binding_dom"/>
</dbReference>
<dbReference type="CDD" id="cd07035">
    <property type="entry name" value="TPP_PYR_POX_like"/>
    <property type="match status" value="1"/>
</dbReference>
<evidence type="ECO:0000256" key="8">
    <source>
        <dbReference type="ARBA" id="ARBA00023140"/>
    </source>
</evidence>
<evidence type="ECO:0000256" key="12">
    <source>
        <dbReference type="ARBA" id="ARBA00044518"/>
    </source>
</evidence>
<proteinExistence type="inferred from homology"/>
<dbReference type="CDD" id="cd02004">
    <property type="entry name" value="TPP_BZL_OCoD_HPCL"/>
    <property type="match status" value="1"/>
</dbReference>
<feature type="domain" description="Thiamine pyrophosphate enzyme central" evidence="16">
    <location>
        <begin position="198"/>
        <end position="326"/>
    </location>
</feature>
<dbReference type="AlphaFoldDB" id="A0A6A5W7I3"/>
<keyword evidence="8" id="KW-0576">Peroxisome</keyword>
<name>A0A6A5W7I3_9PLEO</name>
<comment type="cofactor">
    <cofactor evidence="2">
        <name>thiamine diphosphate</name>
        <dbReference type="ChEBI" id="CHEBI:58937"/>
    </cofactor>
</comment>
<dbReference type="SUPFAM" id="SSF52467">
    <property type="entry name" value="DHS-like NAD/FAD-binding domain"/>
    <property type="match status" value="1"/>
</dbReference>
<dbReference type="InterPro" id="IPR029061">
    <property type="entry name" value="THDP-binding"/>
</dbReference>
<reference evidence="19" key="1">
    <citation type="journal article" date="2020" name="Stud. Mycol.">
        <title>101 Dothideomycetes genomes: a test case for predicting lifestyles and emergence of pathogens.</title>
        <authorList>
            <person name="Haridas S."/>
            <person name="Albert R."/>
            <person name="Binder M."/>
            <person name="Bloem J."/>
            <person name="Labutti K."/>
            <person name="Salamov A."/>
            <person name="Andreopoulos B."/>
            <person name="Baker S."/>
            <person name="Barry K."/>
            <person name="Bills G."/>
            <person name="Bluhm B."/>
            <person name="Cannon C."/>
            <person name="Castanera R."/>
            <person name="Culley D."/>
            <person name="Daum C."/>
            <person name="Ezra D."/>
            <person name="Gonzalez J."/>
            <person name="Henrissat B."/>
            <person name="Kuo A."/>
            <person name="Liang C."/>
            <person name="Lipzen A."/>
            <person name="Lutzoni F."/>
            <person name="Magnuson J."/>
            <person name="Mondo S."/>
            <person name="Nolan M."/>
            <person name="Ohm R."/>
            <person name="Pangilinan J."/>
            <person name="Park H.-J."/>
            <person name="Ramirez L."/>
            <person name="Alfaro M."/>
            <person name="Sun H."/>
            <person name="Tritt A."/>
            <person name="Yoshinaga Y."/>
            <person name="Zwiers L.-H."/>
            <person name="Turgeon B."/>
            <person name="Goodwin S."/>
            <person name="Spatafora J."/>
            <person name="Crous P."/>
            <person name="Grigoriev I."/>
        </authorList>
    </citation>
    <scope>NUCLEOTIDE SEQUENCE</scope>
    <source>
        <strain evidence="19">CBS 123094</strain>
    </source>
</reference>
<evidence type="ECO:0000313" key="20">
    <source>
        <dbReference type="Proteomes" id="UP000799779"/>
    </source>
</evidence>